<evidence type="ECO:0000313" key="3">
    <source>
        <dbReference type="Proteomes" id="UP000196573"/>
    </source>
</evidence>
<accession>A0A1X7ADT9</accession>
<reference evidence="2 3" key="1">
    <citation type="submission" date="2017-03" db="EMBL/GenBank/DDBJ databases">
        <authorList>
            <person name="Afonso C.L."/>
            <person name="Miller P.J."/>
            <person name="Scott M.A."/>
            <person name="Spackman E."/>
            <person name="Goraichik I."/>
            <person name="Dimitrov K.M."/>
            <person name="Suarez D.L."/>
            <person name="Swayne D.E."/>
        </authorList>
    </citation>
    <scope>NUCLEOTIDE SEQUENCE [LARGE SCALE GENOMIC DNA]</scope>
    <source>
        <strain evidence="2">SB41UT1</strain>
    </source>
</reference>
<dbReference type="AlphaFoldDB" id="A0A1X7ADT9"/>
<gene>
    <name evidence="2" type="ORF">EHSB41UT_00182</name>
</gene>
<name>A0A1X7ADT9_9GAMM</name>
<organism evidence="2 3">
    <name type="scientific">Parendozoicomonas haliclonae</name>
    <dbReference type="NCBI Taxonomy" id="1960125"/>
    <lineage>
        <taxon>Bacteria</taxon>
        <taxon>Pseudomonadati</taxon>
        <taxon>Pseudomonadota</taxon>
        <taxon>Gammaproteobacteria</taxon>
        <taxon>Oceanospirillales</taxon>
        <taxon>Endozoicomonadaceae</taxon>
        <taxon>Parendozoicomonas</taxon>
    </lineage>
</organism>
<keyword evidence="3" id="KW-1185">Reference proteome</keyword>
<dbReference type="Proteomes" id="UP000196573">
    <property type="component" value="Unassembled WGS sequence"/>
</dbReference>
<proteinExistence type="predicted"/>
<feature type="coiled-coil region" evidence="1">
    <location>
        <begin position="258"/>
        <end position="289"/>
    </location>
</feature>
<dbReference type="EMBL" id="FWPT01000001">
    <property type="protein sequence ID" value="SMA32708.1"/>
    <property type="molecule type" value="Genomic_DNA"/>
</dbReference>
<sequence>MATRMDTKPPSSGALPQLPENWDEWYREKSAVMGHRTVNTVVAPMSLLDTFRMSVQATVLGGVACGAVWATCSALEYANVTIQPGRKTYAAVFTLVAAGWMWLESTADHNLKLHDAARKEVESLLDKYDDQGAAKKLQDLGKLRAYFKKEGLGPDDMKLAQKIGLPSAIQEELQQGYQALHGKMQEMKPAAETLGKYGYQSQQHIEQLDKQLQKISKEDYCKRNPRRRAPQDRAVIYDAWSQLRSVAKDFENQKATLLTRWNEVLDGMEAEIRNEKAKLEREHTLLTKKPDEAKDQ</sequence>
<protein>
    <submittedName>
        <fullName evidence="2">Uncharacterized protein</fullName>
    </submittedName>
</protein>
<evidence type="ECO:0000256" key="1">
    <source>
        <dbReference type="SAM" id="Coils"/>
    </source>
</evidence>
<keyword evidence="1" id="KW-0175">Coiled coil</keyword>
<dbReference type="RefSeq" id="WP_087105987.1">
    <property type="nucleotide sequence ID" value="NZ_CBCSCN010000012.1"/>
</dbReference>
<evidence type="ECO:0000313" key="2">
    <source>
        <dbReference type="EMBL" id="SMA32708.1"/>
    </source>
</evidence>